<dbReference type="InterPro" id="IPR003593">
    <property type="entry name" value="AAA+_ATPase"/>
</dbReference>
<keyword evidence="4" id="KW-0677">Repeat</keyword>
<feature type="domain" description="ABC transporter" evidence="9">
    <location>
        <begin position="258"/>
        <end position="502"/>
    </location>
</feature>
<evidence type="ECO:0000256" key="2">
    <source>
        <dbReference type="ARBA" id="ARBA00022475"/>
    </source>
</evidence>
<keyword evidence="7" id="KW-1278">Translocase</keyword>
<dbReference type="InterPro" id="IPR027417">
    <property type="entry name" value="P-loop_NTPase"/>
</dbReference>
<dbReference type="SMART" id="SM00382">
    <property type="entry name" value="AAA"/>
    <property type="match status" value="2"/>
</dbReference>
<keyword evidence="1" id="KW-0813">Transport</keyword>
<evidence type="ECO:0000256" key="3">
    <source>
        <dbReference type="ARBA" id="ARBA00022597"/>
    </source>
</evidence>
<accession>A0ABY4DD11</accession>
<dbReference type="RefSeq" id="WP_244773363.1">
    <property type="nucleotide sequence ID" value="NZ_CP094929.1"/>
</dbReference>
<keyword evidence="5" id="KW-0547">Nucleotide-binding</keyword>
<sequence length="506" mass="56355">MQSNYILEMQGITKRFPGVVALENVSFNLMKGEIHALIGENGAGKSTLMKILGGVYIPDEGSIFLENEPVQFHTPRESLAHSISVIYQEFNLVPTLSVAENIFLGKELIAKNRLAADRKTMEAEAAKVMAKLGLSNFDCSVWVKHLSVAQQQLVEIAKAIYNNAKILVMDEPTAVLSPNETGLLFKLMRDLRSHGLSIIYISHRLSEILDLSDRVTVLRDGKFVVELENNRDQVHETDLVKYMVGRDLKDTFPMRENLEFGDTILEVKNLTKKGMFSDISFSLRKGEILGFSGLIGAGRTEVMKALFGYYPVDSGEIFVEGKEVHIRSVSDAIKHRIALIPEDRKREGLVLVLSMAQNMVLTSIDLVQRYGILIKKQFNKVVNSYIEELSIRPALPNRKIKDFSGGNQQKVVVAKWLSNNPHIVILDEPTRGIDVGAKVEIYKLINALAQSGLGVIFISSEQLEVIGMCDRVLVMHNGRMSGEFERSQVTEEGLMAAAAGLRALNK</sequence>
<evidence type="ECO:0000256" key="5">
    <source>
        <dbReference type="ARBA" id="ARBA00022741"/>
    </source>
</evidence>
<evidence type="ECO:0000256" key="1">
    <source>
        <dbReference type="ARBA" id="ARBA00022448"/>
    </source>
</evidence>
<dbReference type="InterPro" id="IPR003439">
    <property type="entry name" value="ABC_transporter-like_ATP-bd"/>
</dbReference>
<keyword evidence="11" id="KW-1185">Reference proteome</keyword>
<dbReference type="GO" id="GO:0005524">
    <property type="term" value="F:ATP binding"/>
    <property type="evidence" value="ECO:0007669"/>
    <property type="project" value="UniProtKB-KW"/>
</dbReference>
<evidence type="ECO:0000256" key="6">
    <source>
        <dbReference type="ARBA" id="ARBA00022840"/>
    </source>
</evidence>
<dbReference type="Pfam" id="PF00005">
    <property type="entry name" value="ABC_tran"/>
    <property type="match status" value="2"/>
</dbReference>
<gene>
    <name evidence="10" type="ORF">MUG09_02835</name>
</gene>
<dbReference type="CDD" id="cd03216">
    <property type="entry name" value="ABC_Carb_Monos_I"/>
    <property type="match status" value="1"/>
</dbReference>
<dbReference type="SUPFAM" id="SSF52540">
    <property type="entry name" value="P-loop containing nucleoside triphosphate hydrolases"/>
    <property type="match status" value="2"/>
</dbReference>
<keyword evidence="6 10" id="KW-0067">ATP-binding</keyword>
<dbReference type="EMBL" id="CP094929">
    <property type="protein sequence ID" value="UOM51712.1"/>
    <property type="molecule type" value="Genomic_DNA"/>
</dbReference>
<dbReference type="Gene3D" id="3.40.50.300">
    <property type="entry name" value="P-loop containing nucleotide triphosphate hydrolases"/>
    <property type="match status" value="2"/>
</dbReference>
<evidence type="ECO:0000259" key="9">
    <source>
        <dbReference type="PROSITE" id="PS50893"/>
    </source>
</evidence>
<dbReference type="PROSITE" id="PS00211">
    <property type="entry name" value="ABC_TRANSPORTER_1"/>
    <property type="match status" value="1"/>
</dbReference>
<proteinExistence type="predicted"/>
<dbReference type="CDD" id="cd03215">
    <property type="entry name" value="ABC_Carb_Monos_II"/>
    <property type="match status" value="1"/>
</dbReference>
<dbReference type="InterPro" id="IPR017871">
    <property type="entry name" value="ABC_transporter-like_CS"/>
</dbReference>
<dbReference type="Proteomes" id="UP000829708">
    <property type="component" value="Chromosome"/>
</dbReference>
<dbReference type="PANTHER" id="PTHR43790">
    <property type="entry name" value="CARBOHYDRATE TRANSPORT ATP-BINDING PROTEIN MG119-RELATED"/>
    <property type="match status" value="1"/>
</dbReference>
<evidence type="ECO:0000256" key="8">
    <source>
        <dbReference type="ARBA" id="ARBA00023136"/>
    </source>
</evidence>
<protein>
    <submittedName>
        <fullName evidence="10">Sugar ABC transporter ATP-binding protein</fullName>
    </submittedName>
</protein>
<dbReference type="InterPro" id="IPR050107">
    <property type="entry name" value="ABC_carbohydrate_import_ATPase"/>
</dbReference>
<evidence type="ECO:0000256" key="7">
    <source>
        <dbReference type="ARBA" id="ARBA00022967"/>
    </source>
</evidence>
<evidence type="ECO:0000313" key="10">
    <source>
        <dbReference type="EMBL" id="UOM51712.1"/>
    </source>
</evidence>
<name>A0ABY4DD11_9SPIR</name>
<reference evidence="11" key="1">
    <citation type="journal article" date="2024" name="J Bioinform Genom">
        <title>Complete genome sequence of the type strain bacterium Sphaerochaeta associata GLS2t (VKM B-2742)t.</title>
        <authorList>
            <person name="Troshina O.Y."/>
            <person name="Tepeeva A.N."/>
            <person name="Arzamasceva V.O."/>
            <person name="Whitman W.B."/>
            <person name="Varghese N."/>
            <person name="Shapiro N."/>
            <person name="Woyke T."/>
            <person name="Kripides N.C."/>
            <person name="Vasilenko O.V."/>
        </authorList>
    </citation>
    <scope>NUCLEOTIDE SEQUENCE [LARGE SCALE GENOMIC DNA]</scope>
    <source>
        <strain evidence="11">GLS2T</strain>
    </source>
</reference>
<keyword evidence="8" id="KW-0472">Membrane</keyword>
<evidence type="ECO:0000313" key="11">
    <source>
        <dbReference type="Proteomes" id="UP000829708"/>
    </source>
</evidence>
<feature type="domain" description="ABC transporter" evidence="9">
    <location>
        <begin position="7"/>
        <end position="245"/>
    </location>
</feature>
<evidence type="ECO:0000256" key="4">
    <source>
        <dbReference type="ARBA" id="ARBA00022737"/>
    </source>
</evidence>
<dbReference type="PANTHER" id="PTHR43790:SF3">
    <property type="entry name" value="D-ALLOSE IMPORT ATP-BINDING PROTEIN ALSA-RELATED"/>
    <property type="match status" value="1"/>
</dbReference>
<organism evidence="10 11">
    <name type="scientific">Sphaerochaeta associata</name>
    <dbReference type="NCBI Taxonomy" id="1129264"/>
    <lineage>
        <taxon>Bacteria</taxon>
        <taxon>Pseudomonadati</taxon>
        <taxon>Spirochaetota</taxon>
        <taxon>Spirochaetia</taxon>
        <taxon>Spirochaetales</taxon>
        <taxon>Sphaerochaetaceae</taxon>
        <taxon>Sphaerochaeta</taxon>
    </lineage>
</organism>
<keyword evidence="3" id="KW-0762">Sugar transport</keyword>
<dbReference type="PROSITE" id="PS50893">
    <property type="entry name" value="ABC_TRANSPORTER_2"/>
    <property type="match status" value="2"/>
</dbReference>
<keyword evidence="2" id="KW-1003">Cell membrane</keyword>